<protein>
    <submittedName>
        <fullName evidence="2">Uncharacterized protein</fullName>
    </submittedName>
</protein>
<gene>
    <name evidence="2" type="ORF">JDW22_11745</name>
</gene>
<comment type="caution">
    <text evidence="2">The sequence shown here is derived from an EMBL/GenBank/DDBJ whole genome shotgun (WGS) entry which is preliminary data.</text>
</comment>
<evidence type="ECO:0000256" key="1">
    <source>
        <dbReference type="SAM" id="Phobius"/>
    </source>
</evidence>
<keyword evidence="1" id="KW-1133">Transmembrane helix</keyword>
<keyword evidence="3" id="KW-1185">Reference proteome</keyword>
<evidence type="ECO:0000313" key="2">
    <source>
        <dbReference type="EMBL" id="MBK0397228.1"/>
    </source>
</evidence>
<sequence length="126" mass="14717">MKHLFIKLLFEHYVAFIFGLLLWIDAAITFALLFLLSLFPDYPQWIQDGIGQVLICLLLIVLVVPLLFCVLRFMVRNDLRAHPKRMLAYANGGYAYSRILRDCMNDYASPDSVLYAFEWRVERGKP</sequence>
<dbReference type="Proteomes" id="UP000614058">
    <property type="component" value="Unassembled WGS sequence"/>
</dbReference>
<feature type="transmembrane region" description="Helical" evidence="1">
    <location>
        <begin position="12"/>
        <end position="38"/>
    </location>
</feature>
<organism evidence="2 3">
    <name type="scientific">Kingella bonacorsii</name>
    <dbReference type="NCBI Taxonomy" id="2796361"/>
    <lineage>
        <taxon>Bacteria</taxon>
        <taxon>Pseudomonadati</taxon>
        <taxon>Pseudomonadota</taxon>
        <taxon>Betaproteobacteria</taxon>
        <taxon>Neisseriales</taxon>
        <taxon>Neisseriaceae</taxon>
        <taxon>Kingella</taxon>
    </lineage>
</organism>
<name>A0ABS1BVP3_9NEIS</name>
<feature type="transmembrane region" description="Helical" evidence="1">
    <location>
        <begin position="50"/>
        <end position="75"/>
    </location>
</feature>
<dbReference type="GeneID" id="84907257"/>
<accession>A0ABS1BVP3</accession>
<keyword evidence="1" id="KW-0812">Transmembrane</keyword>
<proteinExistence type="predicted"/>
<dbReference type="EMBL" id="JAEHNZ010000004">
    <property type="protein sequence ID" value="MBK0397228.1"/>
    <property type="molecule type" value="Genomic_DNA"/>
</dbReference>
<dbReference type="RefSeq" id="WP_003793649.1">
    <property type="nucleotide sequence ID" value="NZ_JAEHNZ010000004.1"/>
</dbReference>
<reference evidence="2 3" key="1">
    <citation type="journal article" date="2021" name="Pathogens">
        <title>Isolation and Characterization of Kingella bonacorsii sp. nov., A Novel Kingella Species Detected in a Stable Periodontitis Subject.</title>
        <authorList>
            <person name="Antezack A."/>
            <person name="Boxberger M."/>
            <person name="Rolland C."/>
            <person name="Monnet-Corti V."/>
            <person name="La Scola B."/>
        </authorList>
    </citation>
    <scope>NUCLEOTIDE SEQUENCE [LARGE SCALE GENOMIC DNA]</scope>
    <source>
        <strain evidence="2 3">Marseille-Q4569</strain>
    </source>
</reference>
<keyword evidence="1" id="KW-0472">Membrane</keyword>
<evidence type="ECO:0000313" key="3">
    <source>
        <dbReference type="Proteomes" id="UP000614058"/>
    </source>
</evidence>